<reference evidence="3" key="1">
    <citation type="journal article" date="2019" name="Int. J. Syst. Evol. Microbiol.">
        <title>The Global Catalogue of Microorganisms (GCM) 10K type strain sequencing project: providing services to taxonomists for standard genome sequencing and annotation.</title>
        <authorList>
            <consortium name="The Broad Institute Genomics Platform"/>
            <consortium name="The Broad Institute Genome Sequencing Center for Infectious Disease"/>
            <person name="Wu L."/>
            <person name="Ma J."/>
        </authorList>
    </citation>
    <scope>NUCLEOTIDE SEQUENCE [LARGE SCALE GENOMIC DNA]</scope>
    <source>
        <strain evidence="3">JCM 9377</strain>
    </source>
</reference>
<proteinExistence type="predicted"/>
<protein>
    <submittedName>
        <fullName evidence="2">Uncharacterized protein</fullName>
    </submittedName>
</protein>
<evidence type="ECO:0000313" key="2">
    <source>
        <dbReference type="EMBL" id="GAA3218720.1"/>
    </source>
</evidence>
<evidence type="ECO:0000313" key="3">
    <source>
        <dbReference type="Proteomes" id="UP001501237"/>
    </source>
</evidence>
<sequence>MRPPADRIGGRPHGIALERLVQARLELPAFSTLDAMESRIRGQVNEAICRKIWTGLGAGGRVRMQDLPVPGPDGKSPFNELKKPAKRPTWTKFRDQQRHLEWVDGRADTDVLARSYHGEAKRLALITCLVHQVRGRVGMI</sequence>
<dbReference type="EMBL" id="BAAAUV010000010">
    <property type="protein sequence ID" value="GAA3218720.1"/>
    <property type="molecule type" value="Genomic_DNA"/>
</dbReference>
<evidence type="ECO:0000256" key="1">
    <source>
        <dbReference type="SAM" id="MobiDB-lite"/>
    </source>
</evidence>
<keyword evidence="3" id="KW-1185">Reference proteome</keyword>
<comment type="caution">
    <text evidence="2">The sequence shown here is derived from an EMBL/GenBank/DDBJ whole genome shotgun (WGS) entry which is preliminary data.</text>
</comment>
<dbReference type="Proteomes" id="UP001501237">
    <property type="component" value="Unassembled WGS sequence"/>
</dbReference>
<organism evidence="2 3">
    <name type="scientific">Actinocorallia longicatena</name>
    <dbReference type="NCBI Taxonomy" id="111803"/>
    <lineage>
        <taxon>Bacteria</taxon>
        <taxon>Bacillati</taxon>
        <taxon>Actinomycetota</taxon>
        <taxon>Actinomycetes</taxon>
        <taxon>Streptosporangiales</taxon>
        <taxon>Thermomonosporaceae</taxon>
        <taxon>Actinocorallia</taxon>
    </lineage>
</organism>
<feature type="region of interest" description="Disordered" evidence="1">
    <location>
        <begin position="64"/>
        <end position="85"/>
    </location>
</feature>
<gene>
    <name evidence="2" type="ORF">GCM10010468_42360</name>
</gene>
<name>A0ABP6QI15_9ACTN</name>
<accession>A0ABP6QI15</accession>